<protein>
    <submittedName>
        <fullName evidence="3">RING-H2 finger protein ATL7</fullName>
    </submittedName>
</protein>
<dbReference type="PROSITE" id="PS51041">
    <property type="entry name" value="EMI"/>
    <property type="match status" value="1"/>
</dbReference>
<proteinExistence type="predicted"/>
<evidence type="ECO:0000256" key="1">
    <source>
        <dbReference type="ARBA" id="ARBA00022729"/>
    </source>
</evidence>
<gene>
    <name evidence="3" type="ORF">ZEAMMB73_Zm00001d002621</name>
</gene>
<organism evidence="3">
    <name type="scientific">Zea mays</name>
    <name type="common">Maize</name>
    <dbReference type="NCBI Taxonomy" id="4577"/>
    <lineage>
        <taxon>Eukaryota</taxon>
        <taxon>Viridiplantae</taxon>
        <taxon>Streptophyta</taxon>
        <taxon>Embryophyta</taxon>
        <taxon>Tracheophyta</taxon>
        <taxon>Spermatophyta</taxon>
        <taxon>Magnoliopsida</taxon>
        <taxon>Liliopsida</taxon>
        <taxon>Poales</taxon>
        <taxon>Poaceae</taxon>
        <taxon>PACMAD clade</taxon>
        <taxon>Panicoideae</taxon>
        <taxon>Andropogonodae</taxon>
        <taxon>Andropogoneae</taxon>
        <taxon>Tripsacinae</taxon>
        <taxon>Zea</taxon>
    </lineage>
</organism>
<reference evidence="3" key="1">
    <citation type="submission" date="2015-12" db="EMBL/GenBank/DDBJ databases">
        <title>Update maize B73 reference genome by single molecule sequencing technologies.</title>
        <authorList>
            <consortium name="Maize Genome Sequencing Project"/>
            <person name="Ware D."/>
        </authorList>
    </citation>
    <scope>NUCLEOTIDE SEQUENCE [LARGE SCALE GENOMIC DNA]</scope>
    <source>
        <tissue evidence="3">Seedling</tissue>
    </source>
</reference>
<keyword evidence="1" id="KW-0732">Signal</keyword>
<name>A0A1D6E2E7_MAIZE</name>
<sequence>MVRETVTARVLACCRGYCGGQPPWRQCPHVCLARVCGVLPLVLPATAAFARGCSGSRPVALREWGATTDVVEDRGGPRSERPSFSVKTNSLERLVLSPLSQFIDTNPHNIQLRHRLLPPDSTHAHHKPRDMLHKLMPRLIHTTQPKTSPC</sequence>
<evidence type="ECO:0000256" key="2">
    <source>
        <dbReference type="ARBA" id="ARBA00023157"/>
    </source>
</evidence>
<keyword evidence="2" id="KW-1015">Disulfide bond</keyword>
<dbReference type="AlphaFoldDB" id="A0A1D6E2E7"/>
<accession>A0A1D6E2E7</accession>
<dbReference type="EMBL" id="CM007648">
    <property type="protein sequence ID" value="ONM14811.1"/>
    <property type="molecule type" value="Genomic_DNA"/>
</dbReference>
<evidence type="ECO:0000313" key="3">
    <source>
        <dbReference type="EMBL" id="ONM14811.1"/>
    </source>
</evidence>
<dbReference type="InterPro" id="IPR011489">
    <property type="entry name" value="EMI_domain"/>
</dbReference>